<dbReference type="Proteomes" id="UP000320338">
    <property type="component" value="Unassembled WGS sequence"/>
</dbReference>
<evidence type="ECO:0000313" key="2">
    <source>
        <dbReference type="EMBL" id="GEC21217.1"/>
    </source>
</evidence>
<dbReference type="RefSeq" id="WP_141279963.1">
    <property type="nucleotide sequence ID" value="NZ_BAAARZ010000009.1"/>
</dbReference>
<organism evidence="2 3">
    <name type="scientific">Pseudonocardia hydrocarbonoxydans</name>
    <dbReference type="NCBI Taxonomy" id="76726"/>
    <lineage>
        <taxon>Bacteria</taxon>
        <taxon>Bacillati</taxon>
        <taxon>Actinomycetota</taxon>
        <taxon>Actinomycetes</taxon>
        <taxon>Pseudonocardiales</taxon>
        <taxon>Pseudonocardiaceae</taxon>
        <taxon>Pseudonocardia</taxon>
    </lineage>
</organism>
<reference evidence="2 3" key="1">
    <citation type="submission" date="2019-06" db="EMBL/GenBank/DDBJ databases">
        <title>Whole genome shotgun sequence of Pseudonocardia hydrocarbonoxydans NBRC 14498.</title>
        <authorList>
            <person name="Hosoyama A."/>
            <person name="Uohara A."/>
            <person name="Ohji S."/>
            <person name="Ichikawa N."/>
        </authorList>
    </citation>
    <scope>NUCLEOTIDE SEQUENCE [LARGE SCALE GENOMIC DNA]</scope>
    <source>
        <strain evidence="2 3">NBRC 14498</strain>
    </source>
</reference>
<evidence type="ECO:0000313" key="3">
    <source>
        <dbReference type="Proteomes" id="UP000320338"/>
    </source>
</evidence>
<keyword evidence="1" id="KW-0812">Transmembrane</keyword>
<dbReference type="AlphaFoldDB" id="A0A4Y3WQP3"/>
<keyword evidence="1" id="KW-0472">Membrane</keyword>
<dbReference type="Pfam" id="PF10745">
    <property type="entry name" value="DUF2530"/>
    <property type="match status" value="1"/>
</dbReference>
<comment type="caution">
    <text evidence="2">The sequence shown here is derived from an EMBL/GenBank/DDBJ whole genome shotgun (WGS) entry which is preliminary data.</text>
</comment>
<accession>A0A4Y3WQP3</accession>
<keyword evidence="1" id="KW-1133">Transmembrane helix</keyword>
<protein>
    <recommendedName>
        <fullName evidence="4">DUF2530 domain-containing protein</fullName>
    </recommendedName>
</protein>
<sequence length="80" mass="7982">MADPPPLPRHLSDMTTVVGAGSALWALGAAGLLATGQAPGVPFATCVAGAALGGVGWGIFRWQRAAARRGSRGAQQGLDD</sequence>
<dbReference type="EMBL" id="BJNG01000030">
    <property type="protein sequence ID" value="GEC21217.1"/>
    <property type="molecule type" value="Genomic_DNA"/>
</dbReference>
<evidence type="ECO:0000256" key="1">
    <source>
        <dbReference type="SAM" id="Phobius"/>
    </source>
</evidence>
<feature type="transmembrane region" description="Helical" evidence="1">
    <location>
        <begin position="40"/>
        <end position="60"/>
    </location>
</feature>
<evidence type="ECO:0008006" key="4">
    <source>
        <dbReference type="Google" id="ProtNLM"/>
    </source>
</evidence>
<proteinExistence type="predicted"/>
<gene>
    <name evidence="2" type="ORF">PHY01_35000</name>
</gene>
<keyword evidence="3" id="KW-1185">Reference proteome</keyword>
<dbReference type="InterPro" id="IPR019681">
    <property type="entry name" value="DUF2530"/>
</dbReference>
<name>A0A4Y3WQP3_9PSEU</name>